<dbReference type="InterPro" id="IPR020846">
    <property type="entry name" value="MFS_dom"/>
</dbReference>
<keyword evidence="9" id="KW-1185">Reference proteome</keyword>
<feature type="transmembrane region" description="Helical" evidence="6">
    <location>
        <begin position="259"/>
        <end position="279"/>
    </location>
</feature>
<dbReference type="GO" id="GO:0000329">
    <property type="term" value="C:fungal-type vacuole membrane"/>
    <property type="evidence" value="ECO:0007669"/>
    <property type="project" value="TreeGrafter"/>
</dbReference>
<evidence type="ECO:0000313" key="8">
    <source>
        <dbReference type="EMBL" id="PMD57107.1"/>
    </source>
</evidence>
<feature type="region of interest" description="Disordered" evidence="5">
    <location>
        <begin position="553"/>
        <end position="586"/>
    </location>
</feature>
<feature type="transmembrane region" description="Helical" evidence="6">
    <location>
        <begin position="416"/>
        <end position="437"/>
    </location>
</feature>
<dbReference type="GO" id="GO:0015174">
    <property type="term" value="F:basic amino acid transmembrane transporter activity"/>
    <property type="evidence" value="ECO:0007669"/>
    <property type="project" value="TreeGrafter"/>
</dbReference>
<feature type="compositionally biased region" description="Acidic residues" evidence="5">
    <location>
        <begin position="557"/>
        <end position="586"/>
    </location>
</feature>
<dbReference type="GeneID" id="36594007"/>
<evidence type="ECO:0000256" key="4">
    <source>
        <dbReference type="ARBA" id="ARBA00023136"/>
    </source>
</evidence>
<dbReference type="Proteomes" id="UP000235371">
    <property type="component" value="Unassembled WGS sequence"/>
</dbReference>
<evidence type="ECO:0000256" key="3">
    <source>
        <dbReference type="ARBA" id="ARBA00022989"/>
    </source>
</evidence>
<dbReference type="PROSITE" id="PS50850">
    <property type="entry name" value="MFS"/>
    <property type="match status" value="1"/>
</dbReference>
<evidence type="ECO:0000256" key="2">
    <source>
        <dbReference type="ARBA" id="ARBA00022692"/>
    </source>
</evidence>
<dbReference type="InterPro" id="IPR011701">
    <property type="entry name" value="MFS"/>
</dbReference>
<dbReference type="RefSeq" id="XP_024734011.1">
    <property type="nucleotide sequence ID" value="XM_024885930.1"/>
</dbReference>
<accession>A0A2J6T255</accession>
<reference evidence="8 9" key="1">
    <citation type="submission" date="2016-04" db="EMBL/GenBank/DDBJ databases">
        <title>A degradative enzymes factory behind the ericoid mycorrhizal symbiosis.</title>
        <authorList>
            <consortium name="DOE Joint Genome Institute"/>
            <person name="Martino E."/>
            <person name="Morin E."/>
            <person name="Grelet G."/>
            <person name="Kuo A."/>
            <person name="Kohler A."/>
            <person name="Daghino S."/>
            <person name="Barry K."/>
            <person name="Choi C."/>
            <person name="Cichocki N."/>
            <person name="Clum A."/>
            <person name="Copeland A."/>
            <person name="Hainaut M."/>
            <person name="Haridas S."/>
            <person name="Labutti K."/>
            <person name="Lindquist E."/>
            <person name="Lipzen A."/>
            <person name="Khouja H.-R."/>
            <person name="Murat C."/>
            <person name="Ohm R."/>
            <person name="Olson A."/>
            <person name="Spatafora J."/>
            <person name="Veneault-Fourrey C."/>
            <person name="Henrissat B."/>
            <person name="Grigoriev I."/>
            <person name="Martin F."/>
            <person name="Perotto S."/>
        </authorList>
    </citation>
    <scope>NUCLEOTIDE SEQUENCE [LARGE SCALE GENOMIC DNA]</scope>
    <source>
        <strain evidence="8 9">E</strain>
    </source>
</reference>
<feature type="transmembrane region" description="Helical" evidence="6">
    <location>
        <begin position="64"/>
        <end position="84"/>
    </location>
</feature>
<feature type="domain" description="Major facilitator superfamily (MFS) profile" evidence="7">
    <location>
        <begin position="65"/>
        <end position="554"/>
    </location>
</feature>
<feature type="transmembrane region" description="Helical" evidence="6">
    <location>
        <begin position="360"/>
        <end position="380"/>
    </location>
</feature>
<dbReference type="InterPro" id="IPR005829">
    <property type="entry name" value="Sugar_transporter_CS"/>
</dbReference>
<feature type="transmembrane region" description="Helical" evidence="6">
    <location>
        <begin position="218"/>
        <end position="238"/>
    </location>
</feature>
<proteinExistence type="predicted"/>
<evidence type="ECO:0000313" key="9">
    <source>
        <dbReference type="Proteomes" id="UP000235371"/>
    </source>
</evidence>
<protein>
    <submittedName>
        <fullName evidence="8">MFS general substrate transporter</fullName>
    </submittedName>
</protein>
<dbReference type="AlphaFoldDB" id="A0A2J6T255"/>
<dbReference type="PANTHER" id="PTHR23501:SF6">
    <property type="entry name" value="MULTIDRUG TRANSPORTER, PUTATIVE (AFU_ORTHOLOGUE AFUA_3G14560)-RELATED"/>
    <property type="match status" value="1"/>
</dbReference>
<dbReference type="EMBL" id="KZ613847">
    <property type="protein sequence ID" value="PMD57107.1"/>
    <property type="molecule type" value="Genomic_DNA"/>
</dbReference>
<dbReference type="Pfam" id="PF07690">
    <property type="entry name" value="MFS_1"/>
    <property type="match status" value="1"/>
</dbReference>
<feature type="transmembrane region" description="Helical" evidence="6">
    <location>
        <begin position="96"/>
        <end position="118"/>
    </location>
</feature>
<dbReference type="InterPro" id="IPR036259">
    <property type="entry name" value="MFS_trans_sf"/>
</dbReference>
<feature type="transmembrane region" description="Helical" evidence="6">
    <location>
        <begin position="386"/>
        <end position="404"/>
    </location>
</feature>
<evidence type="ECO:0000259" key="7">
    <source>
        <dbReference type="PROSITE" id="PS50850"/>
    </source>
</evidence>
<dbReference type="OrthoDB" id="4160219at2759"/>
<gene>
    <name evidence="8" type="ORF">K444DRAFT_654206</name>
</gene>
<evidence type="ECO:0000256" key="6">
    <source>
        <dbReference type="SAM" id="Phobius"/>
    </source>
</evidence>
<feature type="transmembrane region" description="Helical" evidence="6">
    <location>
        <begin position="449"/>
        <end position="475"/>
    </location>
</feature>
<dbReference type="PANTHER" id="PTHR23501">
    <property type="entry name" value="MAJOR FACILITATOR SUPERFAMILY"/>
    <property type="match status" value="1"/>
</dbReference>
<feature type="transmembrane region" description="Helical" evidence="6">
    <location>
        <begin position="189"/>
        <end position="212"/>
    </location>
</feature>
<organism evidence="8 9">
    <name type="scientific">Hyaloscypha bicolor E</name>
    <dbReference type="NCBI Taxonomy" id="1095630"/>
    <lineage>
        <taxon>Eukaryota</taxon>
        <taxon>Fungi</taxon>
        <taxon>Dikarya</taxon>
        <taxon>Ascomycota</taxon>
        <taxon>Pezizomycotina</taxon>
        <taxon>Leotiomycetes</taxon>
        <taxon>Helotiales</taxon>
        <taxon>Hyaloscyphaceae</taxon>
        <taxon>Hyaloscypha</taxon>
        <taxon>Hyaloscypha bicolor</taxon>
    </lineage>
</organism>
<feature type="transmembrane region" description="Helical" evidence="6">
    <location>
        <begin position="285"/>
        <end position="305"/>
    </location>
</feature>
<keyword evidence="4 6" id="KW-0472">Membrane</keyword>
<name>A0A2J6T255_9HELO</name>
<dbReference type="PROSITE" id="PS00217">
    <property type="entry name" value="SUGAR_TRANSPORT_2"/>
    <property type="match status" value="1"/>
</dbReference>
<evidence type="ECO:0000256" key="1">
    <source>
        <dbReference type="ARBA" id="ARBA00004141"/>
    </source>
</evidence>
<keyword evidence="3 6" id="KW-1133">Transmembrane helix</keyword>
<evidence type="ECO:0000256" key="5">
    <source>
        <dbReference type="SAM" id="MobiDB-lite"/>
    </source>
</evidence>
<feature type="compositionally biased region" description="Polar residues" evidence="5">
    <location>
        <begin position="1"/>
        <end position="16"/>
    </location>
</feature>
<dbReference type="Gene3D" id="1.20.1250.20">
    <property type="entry name" value="MFS general substrate transporter like domains"/>
    <property type="match status" value="1"/>
</dbReference>
<feature type="transmembrane region" description="Helical" evidence="6">
    <location>
        <begin position="130"/>
        <end position="147"/>
    </location>
</feature>
<feature type="region of interest" description="Disordered" evidence="5">
    <location>
        <begin position="1"/>
        <end position="55"/>
    </location>
</feature>
<comment type="subcellular location">
    <subcellularLocation>
        <location evidence="1">Membrane</location>
        <topology evidence="1">Multi-pass membrane protein</topology>
    </subcellularLocation>
</comment>
<sequence>MAVQSGSSGPRSNEQTPLLIDESRSIERDDGSSATLTDSRRRDEEDGEDEDKANQHVGRARGSLIMLSLCGLMFLQASNLSLVTTTQSKIAEDLDAFAAASWFTSAYMIAMSSTTILAGRLAQIFSPRSCVLVSSIFFGVGGVIASQGKSMQVFLLGRIVQGIGGGSIMTVSLILVLELSAKKRRGLHIGLVNSVFTMGVSFGAVIAGALLPITGWRFLMWIQGPLSLISGMGVFFSIPTTFTGGEEGEGTISAKLARIDYLGAFTLVASVVLFLFGLSSPKIEYIPITVSIFLLIGFIMIEFYVARTPIIPITVLKNPGVLLSCVAQLGQMASRWTVLMYAPAYALSIRGWSPAEAGSILIPTNLGFALGGLVVGGFHVRRGGSFWLPSVICYALFMCTFFLLSQISNEHTPTPLYLLAVLVNGLCIGASLNYTLAHTLHLAPPSTHFMAASLLTTFRAFAGSFGSAIGGGLFVRVLKARLETGFAENGGLEGREELVRKLLGSPALVQVLEGVEKRVAVDSYVGSLNQLFVAAGGLALVMVFVQAGTGWKAGKDEENENGNETEEERMIGVEDEEWEEGMEQGV</sequence>
<dbReference type="PRINTS" id="PR01036">
    <property type="entry name" value="TCRTETB"/>
</dbReference>
<feature type="transmembrane region" description="Helical" evidence="6">
    <location>
        <begin position="159"/>
        <end position="177"/>
    </location>
</feature>
<feature type="compositionally biased region" description="Basic and acidic residues" evidence="5">
    <location>
        <begin position="21"/>
        <end position="31"/>
    </location>
</feature>
<keyword evidence="2 6" id="KW-0812">Transmembrane</keyword>
<dbReference type="SUPFAM" id="SSF103473">
    <property type="entry name" value="MFS general substrate transporter"/>
    <property type="match status" value="1"/>
</dbReference>
<dbReference type="InParanoid" id="A0A2J6T255"/>